<reference evidence="2" key="1">
    <citation type="submission" date="2024-05" db="EMBL/GenBank/DDBJ databases">
        <title>Whole genome shotgun sequence of Streptomyces hygroscopicus NBRC 113678.</title>
        <authorList>
            <person name="Komaki H."/>
            <person name="Tamura T."/>
        </authorList>
    </citation>
    <scope>NUCLEOTIDE SEQUENCE</scope>
    <source>
        <strain evidence="2">N11-34</strain>
    </source>
</reference>
<evidence type="ECO:0000313" key="3">
    <source>
        <dbReference type="Proteomes" id="UP001054854"/>
    </source>
</evidence>
<feature type="compositionally biased region" description="Basic and acidic residues" evidence="1">
    <location>
        <begin position="28"/>
        <end position="39"/>
    </location>
</feature>
<name>A0ABQ3TUN3_STRHY</name>
<protein>
    <submittedName>
        <fullName evidence="2">Uncharacterized protein</fullName>
    </submittedName>
</protein>
<keyword evidence="3" id="KW-1185">Reference proteome</keyword>
<gene>
    <name evidence="2" type="ORF">TPA0910_14730</name>
</gene>
<evidence type="ECO:0000313" key="2">
    <source>
        <dbReference type="EMBL" id="GHJ27040.1"/>
    </source>
</evidence>
<proteinExistence type="predicted"/>
<dbReference type="Proteomes" id="UP001054854">
    <property type="component" value="Unassembled WGS sequence"/>
</dbReference>
<dbReference type="EMBL" id="BNEK01000003">
    <property type="protein sequence ID" value="GHJ27040.1"/>
    <property type="molecule type" value="Genomic_DNA"/>
</dbReference>
<evidence type="ECO:0000256" key="1">
    <source>
        <dbReference type="SAM" id="MobiDB-lite"/>
    </source>
</evidence>
<organism evidence="2 3">
    <name type="scientific">Streptomyces hygroscopicus</name>
    <dbReference type="NCBI Taxonomy" id="1912"/>
    <lineage>
        <taxon>Bacteria</taxon>
        <taxon>Bacillati</taxon>
        <taxon>Actinomycetota</taxon>
        <taxon>Actinomycetes</taxon>
        <taxon>Kitasatosporales</taxon>
        <taxon>Streptomycetaceae</taxon>
        <taxon>Streptomyces</taxon>
        <taxon>Streptomyces violaceusniger group</taxon>
    </lineage>
</organism>
<comment type="caution">
    <text evidence="2">The sequence shown here is derived from an EMBL/GenBank/DDBJ whole genome shotgun (WGS) entry which is preliminary data.</text>
</comment>
<feature type="region of interest" description="Disordered" evidence="1">
    <location>
        <begin position="14"/>
        <end position="39"/>
    </location>
</feature>
<accession>A0ABQ3TUN3</accession>
<sequence>MVWLGVGDGLLAGGGVGKAPASGSEMSSRTRERGGNRLHWDEAYQDPGRVFTYQGGTAPKPPYVSQCCELLIERSGKLQRHAEGWTAEWIASSTGRQWRRSGSR</sequence>